<dbReference type="Gene3D" id="2.60.40.2030">
    <property type="match status" value="1"/>
</dbReference>
<keyword evidence="1" id="KW-0732">Signal</keyword>
<name>A0A6N6M2V9_9FLAO</name>
<dbReference type="SUPFAM" id="SSF141072">
    <property type="entry name" value="CalX-like"/>
    <property type="match status" value="1"/>
</dbReference>
<evidence type="ECO:0000259" key="2">
    <source>
        <dbReference type="PROSITE" id="PS50093"/>
    </source>
</evidence>
<sequence length="1060" mass="114179">MRRILGLILIVFCANLSFAQMNFSTNPPYNTVNHLINNVFSDGSVQITNIDSVGVSSQFGYFSNGMGAVGIDSGVVMATDAIGGFGICNSCGGPAAPNPPATAPGFPWMAGNLVQTSTSVPALIGESFTGAQSINNRAAISFDFIPQQDTMRFEFVFASSEWDSWPCSIFNDVFGFYVAGPGITGPYNAPPGFANAQNFALVPGTNIPITISSITSPTAPGGCSQSHNSQYYVNGVGNTSLNAKTTVLEIVFPVQRCQTYNFTMAIANGSDQALQSAVFMAGNSFGTTSPFTASIEPSYTELGGDSVLYEGCGGGDLTFTRNDSALLADSIPLIISGSAINGVDYSTLPDTAYFAQGQDSLTLPFDVFNDGIIEGDETLKIFINDTTVQLGCSSVTGDTLELIIRDPVDLNRESITNDTIICTDQNIPVEFQPDTGLFPLTYQWSNGDTNSSFVVPSIIQDTNFIVTVTDACGIDTLIDTARVIVDNPPTSIETPGDTIDCESPGAQVNVITYDSMPGLQYNWSTNQTTTSFYQNNPYITTNYVVTVTQNCANYFLTDTFTLFVDNPPFTLETQDDTINCTDPPVTIGPEVSYTTPNFSFQWGNGSQDSSITVQPVSSTTYVVSVTDACGVRTVVDSITVYVDNDPIITSTENELINCVGDSADMEIQIQGGYPPYSVQWSSGGTDSIETVAGNLGTQTYTVSVTDICQIDTVTEQVNVVVRQYEDLQIAPLQNETLLCKGDQFEVGPAQVLGGSGDNVVSWNNWDDETNLAWGVTDTNITFTVRAADLCNLDSAQTTVRVIVPDYDPMDLTTTNDTFICPSDEVTIGALASGGAESEGYEYSWGNGKTGSQILVSPNQSRTYYVTATDVCGHKAYAEVFVESSIPTADFDFEFIDPFNVMFENKSTQADSFYWNFGDGNTDTFIDPMHQYENDVTHNVTLKAINQYGCFDTVTKELNPPLVAFIPNAFTPNGDGLNDVFELNGGGIRSGESIQKFSIVIFDRWGTEIFSSNDPNFKWDGIDQNNGKKVGIGVYPFKLTIEGYGTQKIEMNGSITIPSVD</sequence>
<gene>
    <name evidence="3" type="ORF">F3059_10120</name>
</gene>
<evidence type="ECO:0000313" key="4">
    <source>
        <dbReference type="Proteomes" id="UP000435357"/>
    </source>
</evidence>
<dbReference type="PROSITE" id="PS50093">
    <property type="entry name" value="PKD"/>
    <property type="match status" value="1"/>
</dbReference>
<dbReference type="OrthoDB" id="9765926at2"/>
<dbReference type="InterPro" id="IPR049804">
    <property type="entry name" value="Choice_anch_L"/>
</dbReference>
<reference evidence="3 4" key="1">
    <citation type="submission" date="2019-09" db="EMBL/GenBank/DDBJ databases">
        <title>Genomes of Cryomorphaceae.</title>
        <authorList>
            <person name="Bowman J.P."/>
        </authorList>
    </citation>
    <scope>NUCLEOTIDE SEQUENCE [LARGE SCALE GENOMIC DNA]</scope>
    <source>
        <strain evidence="3 4">KCTC 52047</strain>
    </source>
</reference>
<accession>A0A6N6M2V9</accession>
<dbReference type="RefSeq" id="WP_151168845.1">
    <property type="nucleotide sequence ID" value="NZ_WACR01000008.1"/>
</dbReference>
<protein>
    <submittedName>
        <fullName evidence="3">T9SS type B sorting domain-containing protein</fullName>
    </submittedName>
</protein>
<feature type="domain" description="PKD" evidence="2">
    <location>
        <begin position="911"/>
        <end position="957"/>
    </location>
</feature>
<proteinExistence type="predicted"/>
<dbReference type="AlphaFoldDB" id="A0A6N6M2V9"/>
<dbReference type="InterPro" id="IPR038081">
    <property type="entry name" value="CalX-like_sf"/>
</dbReference>
<dbReference type="Pfam" id="PF13585">
    <property type="entry name" value="CHU_C"/>
    <property type="match status" value="1"/>
</dbReference>
<dbReference type="SUPFAM" id="SSF49299">
    <property type="entry name" value="PKD domain"/>
    <property type="match status" value="1"/>
</dbReference>
<evidence type="ECO:0000256" key="1">
    <source>
        <dbReference type="SAM" id="SignalP"/>
    </source>
</evidence>
<dbReference type="Proteomes" id="UP000435357">
    <property type="component" value="Unassembled WGS sequence"/>
</dbReference>
<dbReference type="NCBIfam" id="TIGR04131">
    <property type="entry name" value="Bac_Flav_CTERM"/>
    <property type="match status" value="1"/>
</dbReference>
<feature type="chain" id="PRO_5026868609" evidence="1">
    <location>
        <begin position="20"/>
        <end position="1060"/>
    </location>
</feature>
<dbReference type="Gene3D" id="2.60.40.10">
    <property type="entry name" value="Immunoglobulins"/>
    <property type="match status" value="1"/>
</dbReference>
<dbReference type="Pfam" id="PF18911">
    <property type="entry name" value="PKD_4"/>
    <property type="match status" value="1"/>
</dbReference>
<dbReference type="EMBL" id="WACR01000008">
    <property type="protein sequence ID" value="KAB1063416.1"/>
    <property type="molecule type" value="Genomic_DNA"/>
</dbReference>
<dbReference type="InterPro" id="IPR013783">
    <property type="entry name" value="Ig-like_fold"/>
</dbReference>
<dbReference type="NCBIfam" id="NF038133">
    <property type="entry name" value="choice_anch_L"/>
    <property type="match status" value="1"/>
</dbReference>
<keyword evidence="4" id="KW-1185">Reference proteome</keyword>
<organism evidence="3 4">
    <name type="scientific">Salibacter halophilus</name>
    <dbReference type="NCBI Taxonomy" id="1803916"/>
    <lineage>
        <taxon>Bacteria</taxon>
        <taxon>Pseudomonadati</taxon>
        <taxon>Bacteroidota</taxon>
        <taxon>Flavobacteriia</taxon>
        <taxon>Flavobacteriales</taxon>
        <taxon>Salibacteraceae</taxon>
        <taxon>Salibacter</taxon>
    </lineage>
</organism>
<comment type="caution">
    <text evidence="3">The sequence shown here is derived from an EMBL/GenBank/DDBJ whole genome shotgun (WGS) entry which is preliminary data.</text>
</comment>
<dbReference type="InterPro" id="IPR000601">
    <property type="entry name" value="PKD_dom"/>
</dbReference>
<dbReference type="InterPro" id="IPR035986">
    <property type="entry name" value="PKD_dom_sf"/>
</dbReference>
<dbReference type="InterPro" id="IPR026341">
    <property type="entry name" value="T9SS_type_B"/>
</dbReference>
<evidence type="ECO:0000313" key="3">
    <source>
        <dbReference type="EMBL" id="KAB1063416.1"/>
    </source>
</evidence>
<feature type="signal peptide" evidence="1">
    <location>
        <begin position="1"/>
        <end position="19"/>
    </location>
</feature>